<proteinExistence type="predicted"/>
<accession>A0ABN2A1C2</accession>
<feature type="transmembrane region" description="Helical" evidence="2">
    <location>
        <begin position="49"/>
        <end position="67"/>
    </location>
</feature>
<name>A0ABN2A1C2_9ACTN</name>
<gene>
    <name evidence="3" type="ORF">GCM10009827_024360</name>
</gene>
<organism evidence="3 4">
    <name type="scientific">Dactylosporangium maewongense</name>
    <dbReference type="NCBI Taxonomy" id="634393"/>
    <lineage>
        <taxon>Bacteria</taxon>
        <taxon>Bacillati</taxon>
        <taxon>Actinomycetota</taxon>
        <taxon>Actinomycetes</taxon>
        <taxon>Micromonosporales</taxon>
        <taxon>Micromonosporaceae</taxon>
        <taxon>Dactylosporangium</taxon>
    </lineage>
</organism>
<comment type="caution">
    <text evidence="3">The sequence shown here is derived from an EMBL/GenBank/DDBJ whole genome shotgun (WGS) entry which is preliminary data.</text>
</comment>
<keyword evidence="2" id="KW-0472">Membrane</keyword>
<evidence type="ECO:0000313" key="4">
    <source>
        <dbReference type="Proteomes" id="UP001501470"/>
    </source>
</evidence>
<feature type="compositionally biased region" description="Low complexity" evidence="1">
    <location>
        <begin position="83"/>
        <end position="127"/>
    </location>
</feature>
<keyword evidence="4" id="KW-1185">Reference proteome</keyword>
<evidence type="ECO:0000256" key="2">
    <source>
        <dbReference type="SAM" id="Phobius"/>
    </source>
</evidence>
<dbReference type="EMBL" id="BAAAQD010000003">
    <property type="protein sequence ID" value="GAA1509255.1"/>
    <property type="molecule type" value="Genomic_DNA"/>
</dbReference>
<dbReference type="Proteomes" id="UP001501470">
    <property type="component" value="Unassembled WGS sequence"/>
</dbReference>
<feature type="region of interest" description="Disordered" evidence="1">
    <location>
        <begin position="71"/>
        <end position="127"/>
    </location>
</feature>
<keyword evidence="2" id="KW-0812">Transmembrane</keyword>
<protein>
    <submittedName>
        <fullName evidence="3">Uncharacterized protein</fullName>
    </submittedName>
</protein>
<sequence length="269" mass="28362">MPDDLPDQLPGDPLAQRFAAFRESSSTATRPPGADAVIRTVHRRQLSRTVAAGVALTLAALVAFVLWRPTGRPEPARIPPTTAPSASGSAPNPTTAATAAPTPTPTLTGGSGSPSGTASTATTGSPARCGIQPQVLGGDPLYVAPDNYFQRCPDARIRIYSVTYEWSAAQQQYVRARLTNLYFTATSPTLPLPEPDLNPIASSCGYLFFVVYAAGDPPSSLPVSYTDAPDMAWPMEHLGNLLLWTASTHTLTDQQKVPSCRRTSGSATP</sequence>
<reference evidence="3 4" key="1">
    <citation type="journal article" date="2019" name="Int. J. Syst. Evol. Microbiol.">
        <title>The Global Catalogue of Microorganisms (GCM) 10K type strain sequencing project: providing services to taxonomists for standard genome sequencing and annotation.</title>
        <authorList>
            <consortium name="The Broad Institute Genomics Platform"/>
            <consortium name="The Broad Institute Genome Sequencing Center for Infectious Disease"/>
            <person name="Wu L."/>
            <person name="Ma J."/>
        </authorList>
    </citation>
    <scope>NUCLEOTIDE SEQUENCE [LARGE SCALE GENOMIC DNA]</scope>
    <source>
        <strain evidence="3 4">JCM 15933</strain>
    </source>
</reference>
<keyword evidence="2" id="KW-1133">Transmembrane helix</keyword>
<evidence type="ECO:0000313" key="3">
    <source>
        <dbReference type="EMBL" id="GAA1509255.1"/>
    </source>
</evidence>
<evidence type="ECO:0000256" key="1">
    <source>
        <dbReference type="SAM" id="MobiDB-lite"/>
    </source>
</evidence>
<dbReference type="RefSeq" id="WP_344501889.1">
    <property type="nucleotide sequence ID" value="NZ_BAAAQD010000003.1"/>
</dbReference>